<proteinExistence type="predicted"/>
<accession>A0A4Y2GNS3</accession>
<dbReference type="AlphaFoldDB" id="A0A4Y2GNS3"/>
<name>A0A4Y2GNS3_ARAVE</name>
<dbReference type="Proteomes" id="UP000499080">
    <property type="component" value="Unassembled WGS sequence"/>
</dbReference>
<evidence type="ECO:0000313" key="1">
    <source>
        <dbReference type="EMBL" id="GBM55340.1"/>
    </source>
</evidence>
<reference evidence="1 2" key="1">
    <citation type="journal article" date="2019" name="Sci. Rep.">
        <title>Orb-weaving spider Araneus ventricosus genome elucidates the spidroin gene catalogue.</title>
        <authorList>
            <person name="Kono N."/>
            <person name="Nakamura H."/>
            <person name="Ohtoshi R."/>
            <person name="Moran D.A.P."/>
            <person name="Shinohara A."/>
            <person name="Yoshida Y."/>
            <person name="Fujiwara M."/>
            <person name="Mori M."/>
            <person name="Tomita M."/>
            <person name="Arakawa K."/>
        </authorList>
    </citation>
    <scope>NUCLEOTIDE SEQUENCE [LARGE SCALE GENOMIC DNA]</scope>
</reference>
<protein>
    <submittedName>
        <fullName evidence="1">Uncharacterized protein</fullName>
    </submittedName>
</protein>
<organism evidence="1 2">
    <name type="scientific">Araneus ventricosus</name>
    <name type="common">Orbweaver spider</name>
    <name type="synonym">Epeira ventricosa</name>
    <dbReference type="NCBI Taxonomy" id="182803"/>
    <lineage>
        <taxon>Eukaryota</taxon>
        <taxon>Metazoa</taxon>
        <taxon>Ecdysozoa</taxon>
        <taxon>Arthropoda</taxon>
        <taxon>Chelicerata</taxon>
        <taxon>Arachnida</taxon>
        <taxon>Araneae</taxon>
        <taxon>Araneomorphae</taxon>
        <taxon>Entelegynae</taxon>
        <taxon>Araneoidea</taxon>
        <taxon>Araneidae</taxon>
        <taxon>Araneus</taxon>
    </lineage>
</organism>
<keyword evidence="2" id="KW-1185">Reference proteome</keyword>
<gene>
    <name evidence="1" type="ORF">AVEN_252706_1</name>
</gene>
<comment type="caution">
    <text evidence="1">The sequence shown here is derived from an EMBL/GenBank/DDBJ whole genome shotgun (WGS) entry which is preliminary data.</text>
</comment>
<sequence length="115" mass="12544">MARLMGSACSPSVRLGWCARNASGELTIRFLFFPSPTCIWPYTILGRLGLGEFPFASSCSVSGDSSGRLLGVGILWSPKIAGIYGQVAIMWKSDVLLSFLHPICILSELLLHDFY</sequence>
<dbReference type="EMBL" id="BGPR01001496">
    <property type="protein sequence ID" value="GBM55340.1"/>
    <property type="molecule type" value="Genomic_DNA"/>
</dbReference>
<evidence type="ECO:0000313" key="2">
    <source>
        <dbReference type="Proteomes" id="UP000499080"/>
    </source>
</evidence>